<evidence type="ECO:0000313" key="2">
    <source>
        <dbReference type="EMBL" id="BDU76181.1"/>
    </source>
</evidence>
<dbReference type="SMART" id="SM00471">
    <property type="entry name" value="HDc"/>
    <property type="match status" value="1"/>
</dbReference>
<keyword evidence="3" id="KW-1185">Reference proteome</keyword>
<feature type="domain" description="HD-GYP" evidence="1">
    <location>
        <begin position="143"/>
        <end position="343"/>
    </location>
</feature>
<dbReference type="EMBL" id="AP027081">
    <property type="protein sequence ID" value="BDU76181.1"/>
    <property type="molecule type" value="Genomic_DNA"/>
</dbReference>
<dbReference type="PROSITE" id="PS51832">
    <property type="entry name" value="HD_GYP"/>
    <property type="match status" value="1"/>
</dbReference>
<dbReference type="NCBIfam" id="TIGR00277">
    <property type="entry name" value="HDIG"/>
    <property type="match status" value="1"/>
</dbReference>
<dbReference type="InterPro" id="IPR006675">
    <property type="entry name" value="HDIG_dom"/>
</dbReference>
<protein>
    <submittedName>
        <fullName evidence="2">Cyclic di-GMP phosphodiesterase</fullName>
    </submittedName>
</protein>
<dbReference type="RefSeq" id="WP_243334122.1">
    <property type="nucleotide sequence ID" value="NZ_AP027081.1"/>
</dbReference>
<proteinExistence type="predicted"/>
<dbReference type="InterPro" id="IPR003607">
    <property type="entry name" value="HD/PDEase_dom"/>
</dbReference>
<dbReference type="KEGG" id="msea:METESE_11390"/>
<dbReference type="Pfam" id="PF11871">
    <property type="entry name" value="DUF3391"/>
    <property type="match status" value="1"/>
</dbReference>
<evidence type="ECO:0000313" key="3">
    <source>
        <dbReference type="Proteomes" id="UP001228113"/>
    </source>
</evidence>
<dbReference type="AlphaFoldDB" id="A0AA48GN70"/>
<evidence type="ECO:0000259" key="1">
    <source>
        <dbReference type="PROSITE" id="PS51832"/>
    </source>
</evidence>
<dbReference type="PANTHER" id="PTHR43155:SF2">
    <property type="entry name" value="CYCLIC DI-GMP PHOSPHODIESTERASE PA4108"/>
    <property type="match status" value="1"/>
</dbReference>
<dbReference type="Proteomes" id="UP001228113">
    <property type="component" value="Chromosome"/>
</dbReference>
<gene>
    <name evidence="2" type="ORF">METESE_11390</name>
</gene>
<dbReference type="PANTHER" id="PTHR43155">
    <property type="entry name" value="CYCLIC DI-GMP PHOSPHODIESTERASE PA4108-RELATED"/>
    <property type="match status" value="1"/>
</dbReference>
<dbReference type="InterPro" id="IPR037522">
    <property type="entry name" value="HD_GYP_dom"/>
</dbReference>
<organism evidence="2 3">
    <name type="scientific">Mesoterricola sediminis</name>
    <dbReference type="NCBI Taxonomy" id="2927980"/>
    <lineage>
        <taxon>Bacteria</taxon>
        <taxon>Pseudomonadati</taxon>
        <taxon>Acidobacteriota</taxon>
        <taxon>Holophagae</taxon>
        <taxon>Holophagales</taxon>
        <taxon>Holophagaceae</taxon>
        <taxon>Mesoterricola</taxon>
    </lineage>
</organism>
<dbReference type="InterPro" id="IPR021812">
    <property type="entry name" value="DUF3391"/>
</dbReference>
<name>A0AA48GN70_9BACT</name>
<reference evidence="2" key="1">
    <citation type="journal article" date="2023" name="Int. J. Syst. Evol. Microbiol.">
        <title>Mesoterricola silvestris gen. nov., sp. nov., Mesoterricola sediminis sp. nov., Geothrix oryzae sp. nov., Geothrix edaphica sp. nov., Geothrix rubra sp. nov., and Geothrix limicola sp. nov., six novel members of Acidobacteriota isolated from soils.</title>
        <authorList>
            <person name="Itoh H."/>
            <person name="Sugisawa Y."/>
            <person name="Mise K."/>
            <person name="Xu Z."/>
            <person name="Kuniyasu M."/>
            <person name="Ushijima N."/>
            <person name="Kawano K."/>
            <person name="Kobayashi E."/>
            <person name="Shiratori Y."/>
            <person name="Masuda Y."/>
            <person name="Senoo K."/>
        </authorList>
    </citation>
    <scope>NUCLEOTIDE SEQUENCE</scope>
    <source>
        <strain evidence="2">W786</strain>
    </source>
</reference>
<accession>A0AA48GN70</accession>
<dbReference type="CDD" id="cd00077">
    <property type="entry name" value="HDc"/>
    <property type="match status" value="1"/>
</dbReference>
<dbReference type="Pfam" id="PF13487">
    <property type="entry name" value="HD_5"/>
    <property type="match status" value="1"/>
</dbReference>
<sequence>MIKKVKKQDLRLGMFIHDLNCGWMDHSFLRNSFMLRREADLEKIARSGITEVYIDTLKGIDVLDDVVAPTREQVVQEVQEKILHSPVAAAPAPAPARTSHQEEMVFAKEIQKEANKVIHSVLEDVRLGKQIKVERVEPVVSQITESILRNPGTLVSLCRIREGDTYTFQHSVSVATLLISFCRAMDLPADVIHEAGIGGMLHDIGKMRVPDHILNKPGKLTEAEFAVMKKHVDLGLEVLHKTPGISETVIQVAGEHHEKFCGTGYPLRKKGQEISLLGRMAAIVDVYDAITSNRIYHKGMEPPTALRKIYEWSDSSTTAEPHMDEELVQHFIHALGIYPVASLVRLESEQLAVILEQSREGLLTPRVRVVYDCRRRVQVDPFDLDLAAPGAQGDGIVGNEDPDDWKLNPYDYMDLPQL</sequence>
<dbReference type="Gene3D" id="1.10.3210.10">
    <property type="entry name" value="Hypothetical protein af1432"/>
    <property type="match status" value="1"/>
</dbReference>
<dbReference type="SUPFAM" id="SSF109604">
    <property type="entry name" value="HD-domain/PDEase-like"/>
    <property type="match status" value="1"/>
</dbReference>